<dbReference type="Pfam" id="PF00903">
    <property type="entry name" value="Glyoxalase"/>
    <property type="match status" value="1"/>
</dbReference>
<comment type="caution">
    <text evidence="2">The sequence shown here is derived from an EMBL/GenBank/DDBJ whole genome shotgun (WGS) entry which is preliminary data.</text>
</comment>
<accession>A0A1S1P643</accession>
<name>A0A1S1P643_METEX</name>
<dbReference type="EMBL" id="MNAO01000093">
    <property type="protein sequence ID" value="OHV16751.1"/>
    <property type="molecule type" value="Genomic_DNA"/>
</dbReference>
<evidence type="ECO:0000313" key="2">
    <source>
        <dbReference type="EMBL" id="OHV16751.1"/>
    </source>
</evidence>
<dbReference type="InterPro" id="IPR029068">
    <property type="entry name" value="Glyas_Bleomycin-R_OHBP_Dase"/>
</dbReference>
<evidence type="ECO:0000313" key="3">
    <source>
        <dbReference type="Proteomes" id="UP000180215"/>
    </source>
</evidence>
<dbReference type="OMA" id="RTMHVHL"/>
<evidence type="ECO:0000259" key="1">
    <source>
        <dbReference type="PROSITE" id="PS51819"/>
    </source>
</evidence>
<dbReference type="PANTHER" id="PTHR34109">
    <property type="entry name" value="BNAUNNG04460D PROTEIN-RELATED"/>
    <property type="match status" value="1"/>
</dbReference>
<dbReference type="InterPro" id="IPR004360">
    <property type="entry name" value="Glyas_Fos-R_dOase_dom"/>
</dbReference>
<sequence length="140" mass="15179">MSETDATSPAVPPKGGVVAYLTLDGALRAAEFYRNAFGAEIVASVPADEKGRTMHVHLVVNGTSVMLSDAFPEYGHPLQAPQSFSLLLPVEDIAAWWNRAVAAGAEVVMPYQEMFWGDVYGQLRDPFGVIWAMNQAKRPA</sequence>
<dbReference type="AlphaFoldDB" id="A0A1S1P643"/>
<reference evidence="2 3" key="1">
    <citation type="submission" date="2016-10" db="EMBL/GenBank/DDBJ databases">
        <title>Draft genome sequence of Methylobacterium extorquens CP3, a seed endophyte of Crotalaria pumila with plant growth-promoting and metal tolerance properties.</title>
        <authorList>
            <person name="Sanchez-Lopez A.S."/>
            <person name="Van Hamme J.D."/>
            <person name="Thijs S."/>
            <person name="Mcammond B.M."/>
            <person name="Stevens V."/>
            <person name="Gonzalez-Chavez M.D.C."/>
            <person name="Vangronsveld J."/>
        </authorList>
    </citation>
    <scope>NUCLEOTIDE SEQUENCE [LARGE SCALE GENOMIC DNA]</scope>
    <source>
        <strain evidence="2 3">CP3</strain>
    </source>
</reference>
<dbReference type="Proteomes" id="UP000180215">
    <property type="component" value="Unassembled WGS sequence"/>
</dbReference>
<protein>
    <submittedName>
        <fullName evidence="2">Glyoxalase</fullName>
    </submittedName>
</protein>
<dbReference type="Gene3D" id="3.10.180.10">
    <property type="entry name" value="2,3-Dihydroxybiphenyl 1,2-Dioxygenase, domain 1"/>
    <property type="match status" value="1"/>
</dbReference>
<proteinExistence type="predicted"/>
<dbReference type="CDD" id="cd07246">
    <property type="entry name" value="VOC_like"/>
    <property type="match status" value="1"/>
</dbReference>
<dbReference type="PROSITE" id="PS51819">
    <property type="entry name" value="VOC"/>
    <property type="match status" value="1"/>
</dbReference>
<feature type="domain" description="VOC" evidence="1">
    <location>
        <begin position="13"/>
        <end position="136"/>
    </location>
</feature>
<gene>
    <name evidence="2" type="ORF">BK022_10035</name>
</gene>
<dbReference type="SUPFAM" id="SSF54593">
    <property type="entry name" value="Glyoxalase/Bleomycin resistance protein/Dihydroxybiphenyl dioxygenase"/>
    <property type="match status" value="1"/>
</dbReference>
<dbReference type="InterPro" id="IPR037523">
    <property type="entry name" value="VOC_core"/>
</dbReference>
<dbReference type="PANTHER" id="PTHR34109:SF1">
    <property type="entry name" value="VOC DOMAIN-CONTAINING PROTEIN"/>
    <property type="match status" value="1"/>
</dbReference>
<dbReference type="RefSeq" id="WP_015952286.1">
    <property type="nucleotide sequence ID" value="NZ_CP077638.1"/>
</dbReference>
<organism evidence="2 3">
    <name type="scientific">Methylorubrum extorquens</name>
    <name type="common">Methylobacterium dichloromethanicum</name>
    <name type="synonym">Methylobacterium extorquens</name>
    <dbReference type="NCBI Taxonomy" id="408"/>
    <lineage>
        <taxon>Bacteria</taxon>
        <taxon>Pseudomonadati</taxon>
        <taxon>Pseudomonadota</taxon>
        <taxon>Alphaproteobacteria</taxon>
        <taxon>Hyphomicrobiales</taxon>
        <taxon>Methylobacteriaceae</taxon>
        <taxon>Methylorubrum</taxon>
    </lineage>
</organism>